<reference evidence="9" key="1">
    <citation type="submission" date="2018-05" db="EMBL/GenBank/DDBJ databases">
        <authorList>
            <person name="Lanie J.A."/>
            <person name="Ng W.-L."/>
            <person name="Kazmierczak K.M."/>
            <person name="Andrzejewski T.M."/>
            <person name="Davidsen T.M."/>
            <person name="Wayne K.J."/>
            <person name="Tettelin H."/>
            <person name="Glass J.I."/>
            <person name="Rusch D."/>
            <person name="Podicherti R."/>
            <person name="Tsui H.-C.T."/>
            <person name="Winkler M.E."/>
        </authorList>
    </citation>
    <scope>NUCLEOTIDE SEQUENCE</scope>
</reference>
<dbReference type="SUPFAM" id="SSF54862">
    <property type="entry name" value="4Fe-4S ferredoxins"/>
    <property type="match status" value="1"/>
</dbReference>
<dbReference type="Pfam" id="PF12838">
    <property type="entry name" value="Fer4_7"/>
    <property type="match status" value="1"/>
</dbReference>
<gene>
    <name evidence="9" type="ORF">METZ01_LOCUS59000</name>
</gene>
<evidence type="ECO:0000313" key="9">
    <source>
        <dbReference type="EMBL" id="SVA06146.1"/>
    </source>
</evidence>
<name>A0A381SQ76_9ZZZZ</name>
<accession>A0A381SQ76</accession>
<protein>
    <recommendedName>
        <fullName evidence="8">4Fe-4S ferredoxin-type domain-containing protein</fullName>
    </recommendedName>
</protein>
<dbReference type="PROSITE" id="PS00198">
    <property type="entry name" value="4FE4S_FER_1"/>
    <property type="match status" value="1"/>
</dbReference>
<evidence type="ECO:0000256" key="2">
    <source>
        <dbReference type="ARBA" id="ARBA00010277"/>
    </source>
</evidence>
<feature type="domain" description="4Fe-4S ferredoxin-type" evidence="8">
    <location>
        <begin position="71"/>
        <end position="105"/>
    </location>
</feature>
<dbReference type="PROSITE" id="PS51379">
    <property type="entry name" value="4FE4S_FER_2"/>
    <property type="match status" value="2"/>
</dbReference>
<dbReference type="EMBL" id="UINC01003416">
    <property type="protein sequence ID" value="SVA06146.1"/>
    <property type="molecule type" value="Genomic_DNA"/>
</dbReference>
<dbReference type="GO" id="GO:0046872">
    <property type="term" value="F:metal ion binding"/>
    <property type="evidence" value="ECO:0007669"/>
    <property type="project" value="UniProtKB-KW"/>
</dbReference>
<evidence type="ECO:0000256" key="7">
    <source>
        <dbReference type="ARBA" id="ARBA00023014"/>
    </source>
</evidence>
<dbReference type="PANTHER" id="PTHR10849:SF20">
    <property type="entry name" value="NADH DEHYDROGENASE [UBIQUINONE] IRON-SULFUR PROTEIN 8, MITOCHONDRIAL"/>
    <property type="match status" value="1"/>
</dbReference>
<dbReference type="GO" id="GO:0016020">
    <property type="term" value="C:membrane"/>
    <property type="evidence" value="ECO:0007669"/>
    <property type="project" value="InterPro"/>
</dbReference>
<dbReference type="GO" id="GO:0051539">
    <property type="term" value="F:4 iron, 4 sulfur cluster binding"/>
    <property type="evidence" value="ECO:0007669"/>
    <property type="project" value="UniProtKB-KW"/>
</dbReference>
<dbReference type="GO" id="GO:0009060">
    <property type="term" value="P:aerobic respiration"/>
    <property type="evidence" value="ECO:0007669"/>
    <property type="project" value="TreeGrafter"/>
</dbReference>
<evidence type="ECO:0000256" key="4">
    <source>
        <dbReference type="ARBA" id="ARBA00022723"/>
    </source>
</evidence>
<evidence type="ECO:0000256" key="1">
    <source>
        <dbReference type="ARBA" id="ARBA00001966"/>
    </source>
</evidence>
<dbReference type="HAMAP" id="MF_01351">
    <property type="entry name" value="NDH1_NuoI"/>
    <property type="match status" value="1"/>
</dbReference>
<evidence type="ECO:0000259" key="8">
    <source>
        <dbReference type="PROSITE" id="PS51379"/>
    </source>
</evidence>
<keyword evidence="6" id="KW-0408">Iron</keyword>
<comment type="cofactor">
    <cofactor evidence="1">
        <name>[4Fe-4S] cluster</name>
        <dbReference type="ChEBI" id="CHEBI:49883"/>
    </cofactor>
</comment>
<dbReference type="InterPro" id="IPR010226">
    <property type="entry name" value="NADH_quinone_OxRdtase_chainI"/>
</dbReference>
<keyword evidence="7" id="KW-0411">Iron-sulfur</keyword>
<dbReference type="PANTHER" id="PTHR10849">
    <property type="entry name" value="NADH DEHYDROGENASE UBIQUINONE IRON-SULFUR PROTEIN 8, MITOCHONDRIAL"/>
    <property type="match status" value="1"/>
</dbReference>
<dbReference type="GO" id="GO:0003954">
    <property type="term" value="F:NADH dehydrogenase activity"/>
    <property type="evidence" value="ECO:0007669"/>
    <property type="project" value="TreeGrafter"/>
</dbReference>
<sequence>MAYYVNRNIKMTWWEKIYLPEIIKGMAITSRHFFMNLFGFVPFLLGTKKERPIMTVYYPEEQVQYPIAYRGRPVLAQNEDGQPACVACGLCEIACPAYCIHIEPGENSGKQNQYERWPDVFDIDYAICIFCGNCEEACPEEAIFMSDDCEISMLDRKKMLYTKEQLLTPVADLQKRIEFTRNMYAKWNY</sequence>
<proteinExistence type="inferred from homology"/>
<dbReference type="InterPro" id="IPR017900">
    <property type="entry name" value="4Fe4S_Fe_S_CS"/>
</dbReference>
<keyword evidence="5" id="KW-1278">Translocase</keyword>
<evidence type="ECO:0000256" key="5">
    <source>
        <dbReference type="ARBA" id="ARBA00022967"/>
    </source>
</evidence>
<dbReference type="InterPro" id="IPR017896">
    <property type="entry name" value="4Fe4S_Fe-S-bd"/>
</dbReference>
<keyword evidence="4" id="KW-0479">Metal-binding</keyword>
<evidence type="ECO:0000256" key="6">
    <source>
        <dbReference type="ARBA" id="ARBA00023004"/>
    </source>
</evidence>
<dbReference type="AlphaFoldDB" id="A0A381SQ76"/>
<comment type="similarity">
    <text evidence="2">Belongs to the complex I 23 kDa subunit family.</text>
</comment>
<evidence type="ECO:0000256" key="3">
    <source>
        <dbReference type="ARBA" id="ARBA00022485"/>
    </source>
</evidence>
<dbReference type="Gene3D" id="3.30.70.3270">
    <property type="match status" value="1"/>
</dbReference>
<organism evidence="9">
    <name type="scientific">marine metagenome</name>
    <dbReference type="NCBI Taxonomy" id="408172"/>
    <lineage>
        <taxon>unclassified sequences</taxon>
        <taxon>metagenomes</taxon>
        <taxon>ecological metagenomes</taxon>
    </lineage>
</organism>
<feature type="domain" description="4Fe-4S ferredoxin-type" evidence="8">
    <location>
        <begin position="119"/>
        <end position="148"/>
    </location>
</feature>
<keyword evidence="3" id="KW-0004">4Fe-4S</keyword>